<proteinExistence type="inferred from homology"/>
<sequence>MGRFICKRLAATILVIVAASMLTFGILHLTPGSTPATILKYAFIGLEEIPTDAEITEITTRFKLSDPLYQQYYRWIKQALRGDLGDSYVYRLPVAELIGLRFPATALLAVLSVTLSLLISIPLGILCAVKRNTFFDHFNRLLALFAVAMPSFWLAYLLIIVFSLGFNLFPVAGFRSLSSLVLPCVTLAAGMGAVTLRIMRSSMLEVMGQDYILTARSKGLYERSVIAKHALKNAFLPVVTVVGLQFGHMLGGSVIVETVFSWPGIGKLLIDSIFAKDIPVVQGCILLIAGTYALVNLLVDLSYALMDPRIRYGRES</sequence>
<dbReference type="AlphaFoldDB" id="A0A1G7T6P0"/>
<dbReference type="RefSeq" id="WP_092329384.1">
    <property type="nucleotide sequence ID" value="NZ_FNCP01000002.1"/>
</dbReference>
<evidence type="ECO:0000259" key="8">
    <source>
        <dbReference type="PROSITE" id="PS50928"/>
    </source>
</evidence>
<evidence type="ECO:0000256" key="7">
    <source>
        <dbReference type="RuleBase" id="RU363032"/>
    </source>
</evidence>
<evidence type="ECO:0000313" key="10">
    <source>
        <dbReference type="Proteomes" id="UP000198656"/>
    </source>
</evidence>
<keyword evidence="2 7" id="KW-0813">Transport</keyword>
<dbReference type="Gene3D" id="1.10.3720.10">
    <property type="entry name" value="MetI-like"/>
    <property type="match status" value="1"/>
</dbReference>
<dbReference type="CDD" id="cd06261">
    <property type="entry name" value="TM_PBP2"/>
    <property type="match status" value="1"/>
</dbReference>
<keyword evidence="6 7" id="KW-0472">Membrane</keyword>
<dbReference type="GO" id="GO:0005886">
    <property type="term" value="C:plasma membrane"/>
    <property type="evidence" value="ECO:0007669"/>
    <property type="project" value="UniProtKB-SubCell"/>
</dbReference>
<dbReference type="PANTHER" id="PTHR43163">
    <property type="entry name" value="DIPEPTIDE TRANSPORT SYSTEM PERMEASE PROTEIN DPPB-RELATED"/>
    <property type="match status" value="1"/>
</dbReference>
<feature type="domain" description="ABC transmembrane type-1" evidence="8">
    <location>
        <begin position="102"/>
        <end position="303"/>
    </location>
</feature>
<keyword evidence="5 7" id="KW-1133">Transmembrane helix</keyword>
<dbReference type="InterPro" id="IPR035906">
    <property type="entry name" value="MetI-like_sf"/>
</dbReference>
<feature type="transmembrane region" description="Helical" evidence="7">
    <location>
        <begin position="141"/>
        <end position="168"/>
    </location>
</feature>
<comment type="subcellular location">
    <subcellularLocation>
        <location evidence="1 7">Cell membrane</location>
        <topology evidence="1 7">Multi-pass membrane protein</topology>
    </subcellularLocation>
</comment>
<keyword evidence="3" id="KW-1003">Cell membrane</keyword>
<keyword evidence="4 7" id="KW-0812">Transmembrane</keyword>
<evidence type="ECO:0000256" key="4">
    <source>
        <dbReference type="ARBA" id="ARBA00022692"/>
    </source>
</evidence>
<dbReference type="Proteomes" id="UP000198656">
    <property type="component" value="Unassembled WGS sequence"/>
</dbReference>
<dbReference type="PROSITE" id="PS50928">
    <property type="entry name" value="ABC_TM1"/>
    <property type="match status" value="1"/>
</dbReference>
<evidence type="ECO:0000256" key="2">
    <source>
        <dbReference type="ARBA" id="ARBA00022448"/>
    </source>
</evidence>
<reference evidence="10" key="1">
    <citation type="submission" date="2016-10" db="EMBL/GenBank/DDBJ databases">
        <authorList>
            <person name="Varghese N."/>
            <person name="Submissions S."/>
        </authorList>
    </citation>
    <scope>NUCLEOTIDE SEQUENCE [LARGE SCALE GENOMIC DNA]</scope>
    <source>
        <strain evidence="10">DSM 8344</strain>
    </source>
</reference>
<accession>A0A1G7T6P0</accession>
<dbReference type="SUPFAM" id="SSF161098">
    <property type="entry name" value="MetI-like"/>
    <property type="match status" value="1"/>
</dbReference>
<dbReference type="STRING" id="1121419.SAMN05443529_102120"/>
<evidence type="ECO:0000313" key="9">
    <source>
        <dbReference type="EMBL" id="SDG30945.1"/>
    </source>
</evidence>
<gene>
    <name evidence="9" type="ORF">SAMN05443529_102120</name>
</gene>
<evidence type="ECO:0000256" key="5">
    <source>
        <dbReference type="ARBA" id="ARBA00022989"/>
    </source>
</evidence>
<feature type="transmembrane region" description="Helical" evidence="7">
    <location>
        <begin position="280"/>
        <end position="306"/>
    </location>
</feature>
<dbReference type="EMBL" id="FNCP01000002">
    <property type="protein sequence ID" value="SDG30945.1"/>
    <property type="molecule type" value="Genomic_DNA"/>
</dbReference>
<name>A0A1G7T6P0_9FIRM</name>
<comment type="similarity">
    <text evidence="7">Belongs to the binding-protein-dependent transport system permease family.</text>
</comment>
<feature type="transmembrane region" description="Helical" evidence="7">
    <location>
        <begin position="9"/>
        <end position="29"/>
    </location>
</feature>
<dbReference type="Pfam" id="PF19300">
    <property type="entry name" value="BPD_transp_1_N"/>
    <property type="match status" value="1"/>
</dbReference>
<dbReference type="GO" id="GO:0055085">
    <property type="term" value="P:transmembrane transport"/>
    <property type="evidence" value="ECO:0007669"/>
    <property type="project" value="InterPro"/>
</dbReference>
<evidence type="ECO:0000256" key="6">
    <source>
        <dbReference type="ARBA" id="ARBA00023136"/>
    </source>
</evidence>
<dbReference type="Pfam" id="PF00528">
    <property type="entry name" value="BPD_transp_1"/>
    <property type="match status" value="1"/>
</dbReference>
<evidence type="ECO:0000256" key="1">
    <source>
        <dbReference type="ARBA" id="ARBA00004651"/>
    </source>
</evidence>
<protein>
    <submittedName>
        <fullName evidence="9">Peptide/nickel transport system permease protein</fullName>
    </submittedName>
</protein>
<dbReference type="PANTHER" id="PTHR43163:SF6">
    <property type="entry name" value="DIPEPTIDE TRANSPORT SYSTEM PERMEASE PROTEIN DPPB-RELATED"/>
    <property type="match status" value="1"/>
</dbReference>
<feature type="transmembrane region" description="Helical" evidence="7">
    <location>
        <begin position="106"/>
        <end position="129"/>
    </location>
</feature>
<keyword evidence="10" id="KW-1185">Reference proteome</keyword>
<dbReference type="OrthoDB" id="9789439at2"/>
<dbReference type="InterPro" id="IPR045621">
    <property type="entry name" value="BPD_transp_1_N"/>
</dbReference>
<evidence type="ECO:0000256" key="3">
    <source>
        <dbReference type="ARBA" id="ARBA00022475"/>
    </source>
</evidence>
<dbReference type="InterPro" id="IPR000515">
    <property type="entry name" value="MetI-like"/>
</dbReference>
<organism evidence="9 10">
    <name type="scientific">Desulfosporosinus hippei DSM 8344</name>
    <dbReference type="NCBI Taxonomy" id="1121419"/>
    <lineage>
        <taxon>Bacteria</taxon>
        <taxon>Bacillati</taxon>
        <taxon>Bacillota</taxon>
        <taxon>Clostridia</taxon>
        <taxon>Eubacteriales</taxon>
        <taxon>Desulfitobacteriaceae</taxon>
        <taxon>Desulfosporosinus</taxon>
    </lineage>
</organism>
<feature type="transmembrane region" description="Helical" evidence="7">
    <location>
        <begin position="180"/>
        <end position="199"/>
    </location>
</feature>
<feature type="transmembrane region" description="Helical" evidence="7">
    <location>
        <begin position="234"/>
        <end position="260"/>
    </location>
</feature>